<reference evidence="3" key="1">
    <citation type="journal article" date="2002" name="Science">
        <title>The draft genome of Ciona intestinalis: insights into chordate and vertebrate origins.</title>
        <authorList>
            <person name="Dehal P."/>
            <person name="Satou Y."/>
            <person name="Campbell R.K."/>
            <person name="Chapman J."/>
            <person name="Degnan B."/>
            <person name="De Tomaso A."/>
            <person name="Davidson B."/>
            <person name="Di Gregorio A."/>
            <person name="Gelpke M."/>
            <person name="Goodstein D.M."/>
            <person name="Harafuji N."/>
            <person name="Hastings K.E."/>
            <person name="Ho I."/>
            <person name="Hotta K."/>
            <person name="Huang W."/>
            <person name="Kawashima T."/>
            <person name="Lemaire P."/>
            <person name="Martinez D."/>
            <person name="Meinertzhagen I.A."/>
            <person name="Necula S."/>
            <person name="Nonaka M."/>
            <person name="Putnam N."/>
            <person name="Rash S."/>
            <person name="Saiga H."/>
            <person name="Satake M."/>
            <person name="Terry A."/>
            <person name="Yamada L."/>
            <person name="Wang H.G."/>
            <person name="Awazu S."/>
            <person name="Azumi K."/>
            <person name="Boore J."/>
            <person name="Branno M."/>
            <person name="Chin-Bow S."/>
            <person name="DeSantis R."/>
            <person name="Doyle S."/>
            <person name="Francino P."/>
            <person name="Keys D.N."/>
            <person name="Haga S."/>
            <person name="Hayashi H."/>
            <person name="Hino K."/>
            <person name="Imai K.S."/>
            <person name="Inaba K."/>
            <person name="Kano S."/>
            <person name="Kobayashi K."/>
            <person name="Kobayashi M."/>
            <person name="Lee B.I."/>
            <person name="Makabe K.W."/>
            <person name="Manohar C."/>
            <person name="Matassi G."/>
            <person name="Medina M."/>
            <person name="Mochizuki Y."/>
            <person name="Mount S."/>
            <person name="Morishita T."/>
            <person name="Miura S."/>
            <person name="Nakayama A."/>
            <person name="Nishizaka S."/>
            <person name="Nomoto H."/>
            <person name="Ohta F."/>
            <person name="Oishi K."/>
            <person name="Rigoutsos I."/>
            <person name="Sano M."/>
            <person name="Sasaki A."/>
            <person name="Sasakura Y."/>
            <person name="Shoguchi E."/>
            <person name="Shin-i T."/>
            <person name="Spagnuolo A."/>
            <person name="Stainier D."/>
            <person name="Suzuki M.M."/>
            <person name="Tassy O."/>
            <person name="Takatori N."/>
            <person name="Tokuoka M."/>
            <person name="Yagi K."/>
            <person name="Yoshizaki F."/>
            <person name="Wada S."/>
            <person name="Zhang C."/>
            <person name="Hyatt P.D."/>
            <person name="Larimer F."/>
            <person name="Detter C."/>
            <person name="Doggett N."/>
            <person name="Glavina T."/>
            <person name="Hawkins T."/>
            <person name="Richardson P."/>
            <person name="Lucas S."/>
            <person name="Kohara Y."/>
            <person name="Levine M."/>
            <person name="Satoh N."/>
            <person name="Rokhsar D.S."/>
        </authorList>
    </citation>
    <scope>NUCLEOTIDE SEQUENCE [LARGE SCALE GENOMIC DNA]</scope>
</reference>
<dbReference type="GeneTree" id="ENSGT00390000012077"/>
<keyword evidence="1" id="KW-1133">Transmembrane helix</keyword>
<reference evidence="2" key="2">
    <citation type="journal article" date="2008" name="Genome Biol.">
        <title>Improved genome assembly and evidence-based global gene model set for the chordate Ciona intestinalis: new insight into intron and operon populations.</title>
        <authorList>
            <person name="Satou Y."/>
            <person name="Mineta K."/>
            <person name="Ogasawara M."/>
            <person name="Sasakura Y."/>
            <person name="Shoguchi E."/>
            <person name="Ueno K."/>
            <person name="Yamada L."/>
            <person name="Matsumoto J."/>
            <person name="Wasserscheid J."/>
            <person name="Dewar K."/>
            <person name="Wiley G.B."/>
            <person name="Macmil S.L."/>
            <person name="Roe B.A."/>
            <person name="Zeller R.W."/>
            <person name="Hastings K.E."/>
            <person name="Lemaire P."/>
            <person name="Lindquist E."/>
            <person name="Endo T."/>
            <person name="Hotta K."/>
            <person name="Inaba K."/>
        </authorList>
    </citation>
    <scope>NUCLEOTIDE SEQUENCE [LARGE SCALE GENOMIC DNA]</scope>
    <source>
        <strain evidence="2">wild type</strain>
    </source>
</reference>
<proteinExistence type="predicted"/>
<dbReference type="EMBL" id="EAAA01002170">
    <property type="status" value="NOT_ANNOTATED_CDS"/>
    <property type="molecule type" value="Genomic_DNA"/>
</dbReference>
<evidence type="ECO:0000256" key="1">
    <source>
        <dbReference type="SAM" id="Phobius"/>
    </source>
</evidence>
<protein>
    <submittedName>
        <fullName evidence="2">Uncharacterized protein</fullName>
    </submittedName>
</protein>
<reference evidence="2" key="3">
    <citation type="submission" date="2025-08" db="UniProtKB">
        <authorList>
            <consortium name="Ensembl"/>
        </authorList>
    </citation>
    <scope>IDENTIFICATION</scope>
</reference>
<evidence type="ECO:0000313" key="2">
    <source>
        <dbReference type="Ensembl" id="ENSCINP00000036301.1"/>
    </source>
</evidence>
<accession>H2Y316</accession>
<organism evidence="2 3">
    <name type="scientific">Ciona intestinalis</name>
    <name type="common">Transparent sea squirt</name>
    <name type="synonym">Ascidia intestinalis</name>
    <dbReference type="NCBI Taxonomy" id="7719"/>
    <lineage>
        <taxon>Eukaryota</taxon>
        <taxon>Metazoa</taxon>
        <taxon>Chordata</taxon>
        <taxon>Tunicata</taxon>
        <taxon>Ascidiacea</taxon>
        <taxon>Phlebobranchia</taxon>
        <taxon>Cionidae</taxon>
        <taxon>Ciona</taxon>
    </lineage>
</organism>
<name>H2Y316_CIOIN</name>
<dbReference type="AlphaFoldDB" id="H2Y316"/>
<keyword evidence="1" id="KW-0472">Membrane</keyword>
<reference evidence="2" key="4">
    <citation type="submission" date="2025-09" db="UniProtKB">
        <authorList>
            <consortium name="Ensembl"/>
        </authorList>
    </citation>
    <scope>IDENTIFICATION</scope>
</reference>
<keyword evidence="3" id="KW-1185">Reference proteome</keyword>
<dbReference type="Ensembl" id="ENSCINT00000031546.1">
    <property type="protein sequence ID" value="ENSCINP00000036301.1"/>
    <property type="gene ID" value="ENSCING00000024795.1"/>
</dbReference>
<dbReference type="Proteomes" id="UP000008144">
    <property type="component" value="Chromosome 5"/>
</dbReference>
<dbReference type="HOGENOM" id="CLU_2399002_0_0_1"/>
<evidence type="ECO:0000313" key="3">
    <source>
        <dbReference type="Proteomes" id="UP000008144"/>
    </source>
</evidence>
<feature type="transmembrane region" description="Helical" evidence="1">
    <location>
        <begin position="72"/>
        <end position="91"/>
    </location>
</feature>
<keyword evidence="1" id="KW-0812">Transmembrane</keyword>
<dbReference type="InParanoid" id="H2Y316"/>
<sequence>MSLLRAIRPALSQYRRGFSEVAEVGWKTRSREEFARAFPKTAAKQDYHLKMLAEAKLPVHRSGKFDDILNKGLYAILTGMTLNTIVWFLMFKK</sequence>